<name>A0ABD0UBH5_DENTH</name>
<dbReference type="Proteomes" id="UP001552299">
    <property type="component" value="Unassembled WGS sequence"/>
</dbReference>
<organism evidence="1 2">
    <name type="scientific">Dendrobium thyrsiflorum</name>
    <name type="common">Pinecone-like raceme dendrobium</name>
    <name type="synonym">Orchid</name>
    <dbReference type="NCBI Taxonomy" id="117978"/>
    <lineage>
        <taxon>Eukaryota</taxon>
        <taxon>Viridiplantae</taxon>
        <taxon>Streptophyta</taxon>
        <taxon>Embryophyta</taxon>
        <taxon>Tracheophyta</taxon>
        <taxon>Spermatophyta</taxon>
        <taxon>Magnoliopsida</taxon>
        <taxon>Liliopsida</taxon>
        <taxon>Asparagales</taxon>
        <taxon>Orchidaceae</taxon>
        <taxon>Epidendroideae</taxon>
        <taxon>Malaxideae</taxon>
        <taxon>Dendrobiinae</taxon>
        <taxon>Dendrobium</taxon>
    </lineage>
</organism>
<evidence type="ECO:0000313" key="2">
    <source>
        <dbReference type="Proteomes" id="UP001552299"/>
    </source>
</evidence>
<accession>A0ABD0UBH5</accession>
<keyword evidence="2" id="KW-1185">Reference proteome</keyword>
<protein>
    <submittedName>
        <fullName evidence="1">Uncharacterized protein</fullName>
    </submittedName>
</protein>
<proteinExistence type="predicted"/>
<dbReference type="EMBL" id="JANQDX010000016">
    <property type="protein sequence ID" value="KAL0910104.1"/>
    <property type="molecule type" value="Genomic_DNA"/>
</dbReference>
<gene>
    <name evidence="1" type="ORF">M5K25_021043</name>
</gene>
<reference evidence="1 2" key="1">
    <citation type="journal article" date="2024" name="Plant Biotechnol. J.">
        <title>Dendrobium thyrsiflorum genome and its molecular insights into genes involved in important horticultural traits.</title>
        <authorList>
            <person name="Chen B."/>
            <person name="Wang J.Y."/>
            <person name="Zheng P.J."/>
            <person name="Li K.L."/>
            <person name="Liang Y.M."/>
            <person name="Chen X.F."/>
            <person name="Zhang C."/>
            <person name="Zhao X."/>
            <person name="He X."/>
            <person name="Zhang G.Q."/>
            <person name="Liu Z.J."/>
            <person name="Xu Q."/>
        </authorList>
    </citation>
    <scope>NUCLEOTIDE SEQUENCE [LARGE SCALE GENOMIC DNA]</scope>
    <source>
        <strain evidence="1">GZMU011</strain>
    </source>
</reference>
<sequence length="146" mass="15639">MEPCDSGSLKDLTTALVVSQANVGPAAGNSVIMRNCGAKIAKECKNLNEPVDSTAYSKFDCRCVNPQDAAINDISKFANCTSGFCTNASSKIACWNGQTASFQQPFKHLYGAKPVQNFPTTWNRSKVFKIDDVSKVAVMSDDGSSI</sequence>
<comment type="caution">
    <text evidence="1">The sequence shown here is derived from an EMBL/GenBank/DDBJ whole genome shotgun (WGS) entry which is preliminary data.</text>
</comment>
<dbReference type="AlphaFoldDB" id="A0ABD0UBH5"/>
<evidence type="ECO:0000313" key="1">
    <source>
        <dbReference type="EMBL" id="KAL0910104.1"/>
    </source>
</evidence>